<accession>M7ZYU6</accession>
<evidence type="ECO:0000256" key="1">
    <source>
        <dbReference type="SAM" id="MobiDB-lite"/>
    </source>
</evidence>
<evidence type="ECO:0000313" key="2">
    <source>
        <dbReference type="EMBL" id="EMS57530.1"/>
    </source>
</evidence>
<feature type="region of interest" description="Disordered" evidence="1">
    <location>
        <begin position="73"/>
        <end position="232"/>
    </location>
</feature>
<dbReference type="eggNOG" id="KOG2027">
    <property type="taxonomic scope" value="Eukaryota"/>
</dbReference>
<feature type="compositionally biased region" description="Polar residues" evidence="1">
    <location>
        <begin position="732"/>
        <end position="746"/>
    </location>
</feature>
<feature type="compositionally biased region" description="Basic and acidic residues" evidence="1">
    <location>
        <begin position="857"/>
        <end position="871"/>
    </location>
</feature>
<feature type="compositionally biased region" description="Basic and acidic residues" evidence="1">
    <location>
        <begin position="211"/>
        <end position="224"/>
    </location>
</feature>
<reference evidence="2" key="1">
    <citation type="journal article" date="2013" name="Nature">
        <title>Draft genome of the wheat A-genome progenitor Triticum urartu.</title>
        <authorList>
            <person name="Ling H.Q."/>
            <person name="Zhao S."/>
            <person name="Liu D."/>
            <person name="Wang J."/>
            <person name="Sun H."/>
            <person name="Zhang C."/>
            <person name="Fan H."/>
            <person name="Li D."/>
            <person name="Dong L."/>
            <person name="Tao Y."/>
            <person name="Gao C."/>
            <person name="Wu H."/>
            <person name="Li Y."/>
            <person name="Cui Y."/>
            <person name="Guo X."/>
            <person name="Zheng S."/>
            <person name="Wang B."/>
            <person name="Yu K."/>
            <person name="Liang Q."/>
            <person name="Yang W."/>
            <person name="Lou X."/>
            <person name="Chen J."/>
            <person name="Feng M."/>
            <person name="Jian J."/>
            <person name="Zhang X."/>
            <person name="Luo G."/>
            <person name="Jiang Y."/>
            <person name="Liu J."/>
            <person name="Wang Z."/>
            <person name="Sha Y."/>
            <person name="Zhang B."/>
            <person name="Wu H."/>
            <person name="Tang D."/>
            <person name="Shen Q."/>
            <person name="Xue P."/>
            <person name="Zou S."/>
            <person name="Wang X."/>
            <person name="Liu X."/>
            <person name="Wang F."/>
            <person name="Yang Y."/>
            <person name="An X."/>
            <person name="Dong Z."/>
            <person name="Zhang K."/>
            <person name="Zhang X."/>
            <person name="Luo M.C."/>
            <person name="Dvorak J."/>
            <person name="Tong Y."/>
            <person name="Wang J."/>
            <person name="Yang H."/>
            <person name="Li Z."/>
            <person name="Wang D."/>
            <person name="Zhang A."/>
            <person name="Wang J."/>
        </authorList>
    </citation>
    <scope>NUCLEOTIDE SEQUENCE</scope>
</reference>
<feature type="compositionally biased region" description="Polar residues" evidence="1">
    <location>
        <begin position="648"/>
        <end position="660"/>
    </location>
</feature>
<feature type="compositionally biased region" description="Polar residues" evidence="1">
    <location>
        <begin position="144"/>
        <end position="155"/>
    </location>
</feature>
<sequence length="1257" mass="140342">MHRSKGKLSGVLSKGFKPDKCKIALKMAMARIKLLRNKKEVQVIEKLSAGAPDVQTKTKTLSSIAAEHNIKWEPKAFEEQKQNEDRMYGSTYSGGNIPTSGSSASSVPTPQPAAAPYSSVQPATSRVPAGPSYESSEAPANRNPHGTANSNASTQENRRGSDASVPPSFQHGAATYSSANIPGSNNYSNTGSSSVSRPHSQFGSTVPDPVSRTEEINRPRERKSSASGSNWNVEFKDAASAAQAAADSAEMASIAARAAAQLASRGNFYADQDTGACESTAYMNDTTPRKQQAGRLMKDGKSFNEQISGINDPRMISSNARKDEERAETNHLHSYAPESRTDHDMPTEPHHAHSSEPPYFNDSSEPPYFDDSSEKESNIRRPEDHPFDLHEERLPDAGFDWHHTKDIGSRQASFDQESRNNHYSNFSASHGGSSTSWDNQNDKAGADSSAVLFDEYDYDVQKENLLDHFASKHTEELPTVQGHKGFSSADWSKQPRSESPVDRSTSNLFSRTETQPSYDLGANKEDIPLNDTRPPTFDSDGVSSDEETSTDMHILRTHSRGSDYSENKMFNKNSGEFVPDVNDSIEDHESRPSKQYQNPPGSDVFHKEQNSGGSPRYDYLGARGNLGRVQSRDYDLSEEETEPHKLEGTSSGMTGANENRPSPFRIPTSATSDDSDDGDVGLNYGRLTPGLRNKLRQGPQYKISGDNLRKRSLEGAPASIEESVHFKENDTSSEQMGSCTTKNSFGANYHSEHLDGRHTVGKPVESRSSMTRDDLYSGDTGKLSERSGSPISSPTKTSVRENSIQEPHLERPGSGVRRESRSRTARTFFDSDESEEELERRRSGQTKLSKAQIQSRRTREVAPDTKRDGRARVGAQYAVEAESTPKSPAKAFSNSSTEQRKVAPAYSRVSVQQSLPNPVRIEPPAARGRWQEDEPDGSSSPENEGNTETSAETLKKTLVARFGRFKWDYDSLDDALWEVRMHFHDRDNLERSICISDITYHNLVALIDTEGYGLNDYIYFVREPGVGIAGLEQISDDDKVDEMLDHIANKDQNVVNLTVIRATDPRHADLNSGYVYEEQRQSEPLQFFSTQQSTNLDLARDQDELETLMELKRRTKIEKFRKHKEEVENVQMVKQKLPVLLAEDDSDLDADEDFLNMLNQLRRQREDPLLHFEGDTDVDEVYGEDEEEEQVEHEEEEQVEQQQEASKKKKSRKGPTKRSHSRLEQRFEGVWIPSSDEVIDVFDLKEESTLDISHKSE</sequence>
<protein>
    <submittedName>
        <fullName evidence="2">Uncharacterized protein</fullName>
    </submittedName>
</protein>
<proteinExistence type="predicted"/>
<feature type="compositionally biased region" description="Polar residues" evidence="1">
    <location>
        <begin position="502"/>
        <end position="517"/>
    </location>
</feature>
<feature type="compositionally biased region" description="Basic and acidic residues" evidence="1">
    <location>
        <begin position="320"/>
        <end position="331"/>
    </location>
</feature>
<dbReference type="AlphaFoldDB" id="M7ZYU6"/>
<feature type="compositionally biased region" description="Basic and acidic residues" evidence="1">
    <location>
        <begin position="807"/>
        <end position="822"/>
    </location>
</feature>
<feature type="region of interest" description="Disordered" evidence="1">
    <location>
        <begin position="275"/>
        <end position="444"/>
    </location>
</feature>
<feature type="compositionally biased region" description="Polar residues" evidence="1">
    <location>
        <begin position="90"/>
        <end position="108"/>
    </location>
</feature>
<dbReference type="OMA" id="ADWGQQH"/>
<gene>
    <name evidence="2" type="ORF">TRIUR3_35035</name>
</gene>
<feature type="compositionally biased region" description="Polar residues" evidence="1">
    <location>
        <begin position="410"/>
        <end position="439"/>
    </location>
</feature>
<feature type="compositionally biased region" description="Polar residues" evidence="1">
    <location>
        <begin position="937"/>
        <end position="952"/>
    </location>
</feature>
<dbReference type="STRING" id="4572.M7ZYU6"/>
<feature type="compositionally biased region" description="Basic and acidic residues" evidence="1">
    <location>
        <begin position="339"/>
        <end position="354"/>
    </location>
</feature>
<feature type="compositionally biased region" description="Polar residues" evidence="1">
    <location>
        <begin position="281"/>
        <end position="290"/>
    </location>
</feature>
<feature type="region of interest" description="Disordered" evidence="1">
    <location>
        <begin position="1168"/>
        <end position="1226"/>
    </location>
</feature>
<organism evidence="2">
    <name type="scientific">Triticum urartu</name>
    <name type="common">Red wild einkorn</name>
    <name type="synonym">Crithodium urartu</name>
    <dbReference type="NCBI Taxonomy" id="4572"/>
    <lineage>
        <taxon>Eukaryota</taxon>
        <taxon>Viridiplantae</taxon>
        <taxon>Streptophyta</taxon>
        <taxon>Embryophyta</taxon>
        <taxon>Tracheophyta</taxon>
        <taxon>Spermatophyta</taxon>
        <taxon>Magnoliopsida</taxon>
        <taxon>Liliopsida</taxon>
        <taxon>Poales</taxon>
        <taxon>Poaceae</taxon>
        <taxon>BOP clade</taxon>
        <taxon>Pooideae</taxon>
        <taxon>Triticodae</taxon>
        <taxon>Triticeae</taxon>
        <taxon>Triticinae</taxon>
        <taxon>Triticum</taxon>
    </lineage>
</organism>
<feature type="compositionally biased region" description="Low complexity" evidence="1">
    <location>
        <begin position="184"/>
        <end position="196"/>
    </location>
</feature>
<feature type="compositionally biased region" description="Basic residues" evidence="1">
    <location>
        <begin position="1207"/>
        <end position="1220"/>
    </location>
</feature>
<dbReference type="EMBL" id="KD143648">
    <property type="protein sequence ID" value="EMS57530.1"/>
    <property type="molecule type" value="Genomic_DNA"/>
</dbReference>
<feature type="compositionally biased region" description="Polar residues" evidence="1">
    <location>
        <begin position="845"/>
        <end position="855"/>
    </location>
</feature>
<feature type="region of interest" description="Disordered" evidence="1">
    <location>
        <begin position="474"/>
        <end position="952"/>
    </location>
</feature>
<feature type="compositionally biased region" description="Basic and acidic residues" evidence="1">
    <location>
        <begin position="73"/>
        <end position="87"/>
    </location>
</feature>
<feature type="compositionally biased region" description="Acidic residues" evidence="1">
    <location>
        <begin position="1175"/>
        <end position="1199"/>
    </location>
</feature>
<name>M7ZYU6_TRIUA</name>
<feature type="compositionally biased region" description="Basic and acidic residues" evidence="1">
    <location>
        <begin position="372"/>
        <end position="408"/>
    </location>
</feature>
<feature type="compositionally biased region" description="Polar residues" evidence="1">
    <location>
        <begin position="786"/>
        <end position="805"/>
    </location>
</feature>